<comment type="caution">
    <text evidence="10">The sequence shown here is derived from an EMBL/GenBank/DDBJ whole genome shotgun (WGS) entry which is preliminary data.</text>
</comment>
<proteinExistence type="inferred from homology"/>
<protein>
    <submittedName>
        <fullName evidence="10">Rhomboid family intramembrane serine protease</fullName>
    </submittedName>
</protein>
<keyword evidence="11" id="KW-1185">Reference proteome</keyword>
<dbReference type="EMBL" id="REFZ01000069">
    <property type="protein sequence ID" value="RQG93726.1"/>
    <property type="molecule type" value="Genomic_DNA"/>
</dbReference>
<dbReference type="Proteomes" id="UP000281431">
    <property type="component" value="Unassembled WGS sequence"/>
</dbReference>
<feature type="domain" description="Peptidase S54 rhomboid" evidence="9">
    <location>
        <begin position="66"/>
        <end position="205"/>
    </location>
</feature>
<dbReference type="GO" id="GO:0004252">
    <property type="term" value="F:serine-type endopeptidase activity"/>
    <property type="evidence" value="ECO:0007669"/>
    <property type="project" value="InterPro"/>
</dbReference>
<gene>
    <name evidence="10" type="ORF">EA472_22595</name>
</gene>
<comment type="similarity">
    <text evidence="2">Belongs to the peptidase S54 family.</text>
</comment>
<evidence type="ECO:0000313" key="10">
    <source>
        <dbReference type="EMBL" id="RQG93726.1"/>
    </source>
</evidence>
<feature type="transmembrane region" description="Helical" evidence="8">
    <location>
        <begin position="106"/>
        <end position="124"/>
    </location>
</feature>
<accession>A0A3N6MI61</accession>
<keyword evidence="6 8" id="KW-1133">Transmembrane helix</keyword>
<sequence>MGLRSKSEPAAITKSPADETWGEALGRNPVVQTLVIMMGVSIVGWAATGGQGVPDGFALSMPIDEPWWSLITATYGHLDTAHFLSNATVIVIAGGLIALSTSAIRFHVFFIATGVLAAIGQVYLADVFGTSVAVIGTSGSAFALAGYVIGSVSTGSESTRTAAVGPLTIVLLLIAGGATIWFSPQGTAFGSHFIGILLGLVAGRLHLLRVK</sequence>
<evidence type="ECO:0000259" key="9">
    <source>
        <dbReference type="Pfam" id="PF01694"/>
    </source>
</evidence>
<dbReference type="OrthoDB" id="169619at2157"/>
<evidence type="ECO:0000256" key="8">
    <source>
        <dbReference type="SAM" id="Phobius"/>
    </source>
</evidence>
<comment type="subcellular location">
    <subcellularLocation>
        <location evidence="1">Membrane</location>
        <topology evidence="1">Multi-pass membrane protein</topology>
    </subcellularLocation>
</comment>
<organism evidence="10 11">
    <name type="scientific">Natrarchaeobius chitinivorans</name>
    <dbReference type="NCBI Taxonomy" id="1679083"/>
    <lineage>
        <taxon>Archaea</taxon>
        <taxon>Methanobacteriati</taxon>
        <taxon>Methanobacteriota</taxon>
        <taxon>Stenosarchaea group</taxon>
        <taxon>Halobacteria</taxon>
        <taxon>Halobacteriales</taxon>
        <taxon>Natrialbaceae</taxon>
        <taxon>Natrarchaeobius</taxon>
    </lineage>
</organism>
<dbReference type="PANTHER" id="PTHR43066:SF1">
    <property type="entry name" value="RHOMBOID PROTEIN 2"/>
    <property type="match status" value="1"/>
</dbReference>
<dbReference type="GO" id="GO:0016020">
    <property type="term" value="C:membrane"/>
    <property type="evidence" value="ECO:0007669"/>
    <property type="project" value="UniProtKB-SubCell"/>
</dbReference>
<feature type="transmembrane region" description="Helical" evidence="8">
    <location>
        <begin position="30"/>
        <end position="47"/>
    </location>
</feature>
<dbReference type="Pfam" id="PF01694">
    <property type="entry name" value="Rhomboid"/>
    <property type="match status" value="1"/>
</dbReference>
<keyword evidence="4 8" id="KW-0812">Transmembrane</keyword>
<evidence type="ECO:0000256" key="3">
    <source>
        <dbReference type="ARBA" id="ARBA00022670"/>
    </source>
</evidence>
<dbReference type="InterPro" id="IPR035952">
    <property type="entry name" value="Rhomboid-like_sf"/>
</dbReference>
<evidence type="ECO:0000256" key="1">
    <source>
        <dbReference type="ARBA" id="ARBA00004141"/>
    </source>
</evidence>
<dbReference type="PANTHER" id="PTHR43066">
    <property type="entry name" value="RHOMBOID-RELATED PROTEIN"/>
    <property type="match status" value="1"/>
</dbReference>
<feature type="transmembrane region" description="Helical" evidence="8">
    <location>
        <begin position="162"/>
        <end position="182"/>
    </location>
</feature>
<evidence type="ECO:0000256" key="6">
    <source>
        <dbReference type="ARBA" id="ARBA00022989"/>
    </source>
</evidence>
<dbReference type="SUPFAM" id="SSF144091">
    <property type="entry name" value="Rhomboid-like"/>
    <property type="match status" value="1"/>
</dbReference>
<name>A0A3N6MI61_NATCH</name>
<dbReference type="InterPro" id="IPR022764">
    <property type="entry name" value="Peptidase_S54_rhomboid_dom"/>
</dbReference>
<feature type="transmembrane region" description="Helical" evidence="8">
    <location>
        <begin position="188"/>
        <end position="207"/>
    </location>
</feature>
<evidence type="ECO:0000256" key="7">
    <source>
        <dbReference type="ARBA" id="ARBA00023136"/>
    </source>
</evidence>
<evidence type="ECO:0000313" key="11">
    <source>
        <dbReference type="Proteomes" id="UP000281431"/>
    </source>
</evidence>
<reference evidence="10 11" key="1">
    <citation type="submission" date="2018-10" db="EMBL/GenBank/DDBJ databases">
        <title>Natrarchaeobius chitinivorans gen. nov., sp. nov., and Natrarchaeobius haloalkaliphilus sp. nov., alkaliphilic, chitin-utilizing haloarchaea from hypersaline alkaline lakes.</title>
        <authorList>
            <person name="Sorokin D.Y."/>
            <person name="Elcheninov A.G."/>
            <person name="Kostrikina N.A."/>
            <person name="Bale N.J."/>
            <person name="Sinninghe Damste J.S."/>
            <person name="Khijniak T.V."/>
            <person name="Kublanov I.V."/>
            <person name="Toshchakov S.V."/>
        </authorList>
    </citation>
    <scope>NUCLEOTIDE SEQUENCE [LARGE SCALE GENOMIC DNA]</scope>
    <source>
        <strain evidence="10 11">AArcht7</strain>
    </source>
</reference>
<keyword evidence="5" id="KW-0378">Hydrolase</keyword>
<feature type="transmembrane region" description="Helical" evidence="8">
    <location>
        <begin position="130"/>
        <end position="150"/>
    </location>
</feature>
<keyword evidence="7 8" id="KW-0472">Membrane</keyword>
<evidence type="ECO:0000256" key="2">
    <source>
        <dbReference type="ARBA" id="ARBA00009045"/>
    </source>
</evidence>
<dbReference type="Gene3D" id="1.20.1540.10">
    <property type="entry name" value="Rhomboid-like"/>
    <property type="match status" value="1"/>
</dbReference>
<dbReference type="AlphaFoldDB" id="A0A3N6MI61"/>
<evidence type="ECO:0000256" key="4">
    <source>
        <dbReference type="ARBA" id="ARBA00022692"/>
    </source>
</evidence>
<dbReference type="GO" id="GO:0006508">
    <property type="term" value="P:proteolysis"/>
    <property type="evidence" value="ECO:0007669"/>
    <property type="project" value="UniProtKB-KW"/>
</dbReference>
<feature type="transmembrane region" description="Helical" evidence="8">
    <location>
        <begin position="80"/>
        <end position="99"/>
    </location>
</feature>
<evidence type="ECO:0000256" key="5">
    <source>
        <dbReference type="ARBA" id="ARBA00022801"/>
    </source>
</evidence>
<keyword evidence="3 10" id="KW-0645">Protease</keyword>